<evidence type="ECO:0000313" key="8">
    <source>
        <dbReference type="Proteomes" id="UP001321473"/>
    </source>
</evidence>
<dbReference type="PROSITE" id="PS50089">
    <property type="entry name" value="ZF_RING_2"/>
    <property type="match status" value="1"/>
</dbReference>
<evidence type="ECO:0000256" key="5">
    <source>
        <dbReference type="SAM" id="MobiDB-lite"/>
    </source>
</evidence>
<dbReference type="PANTHER" id="PTHR10131:SF138">
    <property type="entry name" value="RE66324P"/>
    <property type="match status" value="1"/>
</dbReference>
<evidence type="ECO:0000256" key="1">
    <source>
        <dbReference type="ARBA" id="ARBA00022723"/>
    </source>
</evidence>
<dbReference type="Proteomes" id="UP001321473">
    <property type="component" value="Unassembled WGS sequence"/>
</dbReference>
<dbReference type="PANTHER" id="PTHR10131">
    <property type="entry name" value="TNF RECEPTOR ASSOCIATED FACTOR"/>
    <property type="match status" value="1"/>
</dbReference>
<organism evidence="7 8">
    <name type="scientific">Amblyomma americanum</name>
    <name type="common">Lone star tick</name>
    <dbReference type="NCBI Taxonomy" id="6943"/>
    <lineage>
        <taxon>Eukaryota</taxon>
        <taxon>Metazoa</taxon>
        <taxon>Ecdysozoa</taxon>
        <taxon>Arthropoda</taxon>
        <taxon>Chelicerata</taxon>
        <taxon>Arachnida</taxon>
        <taxon>Acari</taxon>
        <taxon>Parasitiformes</taxon>
        <taxon>Ixodida</taxon>
        <taxon>Ixodoidea</taxon>
        <taxon>Ixodidae</taxon>
        <taxon>Amblyomminae</taxon>
        <taxon>Amblyomma</taxon>
    </lineage>
</organism>
<keyword evidence="3" id="KW-0862">Zinc</keyword>
<reference evidence="7 8" key="1">
    <citation type="journal article" date="2023" name="Arcadia Sci">
        <title>De novo assembly of a long-read Amblyomma americanum tick genome.</title>
        <authorList>
            <person name="Chou S."/>
            <person name="Poskanzer K.E."/>
            <person name="Rollins M."/>
            <person name="Thuy-Boun P.S."/>
        </authorList>
    </citation>
    <scope>NUCLEOTIDE SEQUENCE [LARGE SCALE GENOMIC DNA]</scope>
    <source>
        <strain evidence="7">F_SG_1</strain>
        <tissue evidence="7">Salivary glands</tissue>
    </source>
</reference>
<dbReference type="AlphaFoldDB" id="A0AAQ4D884"/>
<comment type="caution">
    <text evidence="7">The sequence shown here is derived from an EMBL/GenBank/DDBJ whole genome shotgun (WGS) entry which is preliminary data.</text>
</comment>
<protein>
    <recommendedName>
        <fullName evidence="6">RING-type domain-containing protein</fullName>
    </recommendedName>
</protein>
<dbReference type="CDD" id="cd16449">
    <property type="entry name" value="RING-HC"/>
    <property type="match status" value="1"/>
</dbReference>
<evidence type="ECO:0000259" key="6">
    <source>
        <dbReference type="PROSITE" id="PS50089"/>
    </source>
</evidence>
<feature type="compositionally biased region" description="Polar residues" evidence="5">
    <location>
        <begin position="225"/>
        <end position="236"/>
    </location>
</feature>
<dbReference type="PROSITE" id="PS00518">
    <property type="entry name" value="ZF_RING_1"/>
    <property type="match status" value="1"/>
</dbReference>
<dbReference type="GO" id="GO:0043122">
    <property type="term" value="P:regulation of canonical NF-kappaB signal transduction"/>
    <property type="evidence" value="ECO:0007669"/>
    <property type="project" value="TreeGrafter"/>
</dbReference>
<sequence>MPDTTYRLSGFAGGIDWRPINFKQRLQTTRVCRLCGVVPHSIAVLPCTHFLCQSCLDGCADGGRSACPLDKMSFEADADVSWISFPQKHMERLQVGCWNAQHGCGYVGPAGELLDHFENNCSFHAASCPRCQDAVLVRDMPRHYGAGCGGVAALPETHRDAASAVPTTAALDAAACGCHDMLTSIQGRVNDLSEALGRLGARLPEDTPVVGGRQTRSHETKLQKGPSSSCPGASAQQSTEINALLSVLEEVKFAVTEGFSNGEQGTRRDVAGPSTQSRQPPVATIQRVPAPLPSRTASGSSTQGVLHNGENGVELVVFSLLYKPWGSDLASKDLKVVWHQLFVAGEDTGVCIRCVVLKNSTFVPIYAMSTQPARWKLPDIRPLSPQDLSSPDLREWVTEKAKEPGREYLPVSAYAPDLRLRCLVDVTSQGIKKTPSGEVQLDLLIRLERRFLS</sequence>
<dbReference type="GO" id="GO:0008270">
    <property type="term" value="F:zinc ion binding"/>
    <property type="evidence" value="ECO:0007669"/>
    <property type="project" value="UniProtKB-KW"/>
</dbReference>
<accession>A0AAQ4D884</accession>
<dbReference type="SUPFAM" id="SSF57850">
    <property type="entry name" value="RING/U-box"/>
    <property type="match status" value="1"/>
</dbReference>
<dbReference type="EMBL" id="JARKHS020033833">
    <property type="protein sequence ID" value="KAK8758674.1"/>
    <property type="molecule type" value="Genomic_DNA"/>
</dbReference>
<keyword evidence="8" id="KW-1185">Reference proteome</keyword>
<dbReference type="InterPro" id="IPR013083">
    <property type="entry name" value="Znf_RING/FYVE/PHD"/>
</dbReference>
<keyword evidence="1" id="KW-0479">Metal-binding</keyword>
<dbReference type="GO" id="GO:0005164">
    <property type="term" value="F:tumor necrosis factor receptor binding"/>
    <property type="evidence" value="ECO:0007669"/>
    <property type="project" value="TreeGrafter"/>
</dbReference>
<evidence type="ECO:0000256" key="4">
    <source>
        <dbReference type="PROSITE-ProRule" id="PRU00175"/>
    </source>
</evidence>
<dbReference type="InterPro" id="IPR017907">
    <property type="entry name" value="Znf_RING_CS"/>
</dbReference>
<dbReference type="SUPFAM" id="SSF49599">
    <property type="entry name" value="TRAF domain-like"/>
    <property type="match status" value="1"/>
</dbReference>
<evidence type="ECO:0000256" key="2">
    <source>
        <dbReference type="ARBA" id="ARBA00022771"/>
    </source>
</evidence>
<gene>
    <name evidence="7" type="ORF">V5799_003694</name>
</gene>
<name>A0AAQ4D884_AMBAM</name>
<dbReference type="Gene3D" id="3.30.40.10">
    <property type="entry name" value="Zinc/RING finger domain, C3HC4 (zinc finger)"/>
    <property type="match status" value="2"/>
</dbReference>
<keyword evidence="2 4" id="KW-0863">Zinc-finger</keyword>
<feature type="domain" description="RING-type" evidence="6">
    <location>
        <begin position="32"/>
        <end position="71"/>
    </location>
</feature>
<feature type="region of interest" description="Disordered" evidence="5">
    <location>
        <begin position="262"/>
        <end position="284"/>
    </location>
</feature>
<evidence type="ECO:0000256" key="3">
    <source>
        <dbReference type="ARBA" id="ARBA00022833"/>
    </source>
</evidence>
<feature type="region of interest" description="Disordered" evidence="5">
    <location>
        <begin position="203"/>
        <end position="236"/>
    </location>
</feature>
<dbReference type="InterPro" id="IPR001841">
    <property type="entry name" value="Znf_RING"/>
</dbReference>
<proteinExistence type="predicted"/>
<dbReference type="GO" id="GO:0009898">
    <property type="term" value="C:cytoplasmic side of plasma membrane"/>
    <property type="evidence" value="ECO:0007669"/>
    <property type="project" value="TreeGrafter"/>
</dbReference>
<evidence type="ECO:0000313" key="7">
    <source>
        <dbReference type="EMBL" id="KAK8758674.1"/>
    </source>
</evidence>